<dbReference type="GO" id="GO:0071949">
    <property type="term" value="F:FAD binding"/>
    <property type="evidence" value="ECO:0007669"/>
    <property type="project" value="InterPro"/>
</dbReference>
<dbReference type="InterPro" id="IPR002938">
    <property type="entry name" value="FAD-bd"/>
</dbReference>
<organism evidence="7 8">
    <name type="scientific">Paraglaciecola hydrolytica</name>
    <dbReference type="NCBI Taxonomy" id="1799789"/>
    <lineage>
        <taxon>Bacteria</taxon>
        <taxon>Pseudomonadati</taxon>
        <taxon>Pseudomonadota</taxon>
        <taxon>Gammaproteobacteria</taxon>
        <taxon>Alteromonadales</taxon>
        <taxon>Alteromonadaceae</taxon>
        <taxon>Paraglaciecola</taxon>
    </lineage>
</organism>
<dbReference type="EMBL" id="LSNE01000015">
    <property type="protein sequence ID" value="KXI27190.1"/>
    <property type="molecule type" value="Genomic_DNA"/>
</dbReference>
<dbReference type="PANTHER" id="PTHR13789:SF318">
    <property type="entry name" value="GERANYLGERANYL DIPHOSPHATE REDUCTASE"/>
    <property type="match status" value="1"/>
</dbReference>
<dbReference type="GO" id="GO:0004497">
    <property type="term" value="F:monooxygenase activity"/>
    <property type="evidence" value="ECO:0007669"/>
    <property type="project" value="UniProtKB-KW"/>
</dbReference>
<dbReference type="PRINTS" id="PR00420">
    <property type="entry name" value="RNGMNOXGNASE"/>
</dbReference>
<dbReference type="PANTHER" id="PTHR13789">
    <property type="entry name" value="MONOOXYGENASE"/>
    <property type="match status" value="1"/>
</dbReference>
<dbReference type="InterPro" id="IPR036188">
    <property type="entry name" value="FAD/NAD-bd_sf"/>
</dbReference>
<evidence type="ECO:0000256" key="2">
    <source>
        <dbReference type="ARBA" id="ARBA00022630"/>
    </source>
</evidence>
<comment type="caution">
    <text evidence="7">The sequence shown here is derived from an EMBL/GenBank/DDBJ whole genome shotgun (WGS) entry which is preliminary data.</text>
</comment>
<dbReference type="Gene3D" id="3.50.50.60">
    <property type="entry name" value="FAD/NAD(P)-binding domain"/>
    <property type="match status" value="1"/>
</dbReference>
<keyword evidence="5 7" id="KW-0503">Monooxygenase</keyword>
<keyword evidence="2" id="KW-0285">Flavoprotein</keyword>
<gene>
    <name evidence="7" type="ORF">AX660_01255</name>
</gene>
<keyword evidence="3" id="KW-0274">FAD</keyword>
<comment type="cofactor">
    <cofactor evidence="1">
        <name>FAD</name>
        <dbReference type="ChEBI" id="CHEBI:57692"/>
    </cofactor>
</comment>
<keyword evidence="8" id="KW-1185">Reference proteome</keyword>
<reference evidence="8" key="1">
    <citation type="submission" date="2016-02" db="EMBL/GenBank/DDBJ databases">
        <authorList>
            <person name="Schultz-Johansen M."/>
            <person name="Glaring M.A."/>
            <person name="Bech P.K."/>
            <person name="Stougaard P."/>
        </authorList>
    </citation>
    <scope>NUCLEOTIDE SEQUENCE [LARGE SCALE GENOMIC DNA]</scope>
    <source>
        <strain evidence="8">S66</strain>
    </source>
</reference>
<evidence type="ECO:0000313" key="7">
    <source>
        <dbReference type="EMBL" id="KXI27190.1"/>
    </source>
</evidence>
<dbReference type="Proteomes" id="UP000070299">
    <property type="component" value="Unassembled WGS sequence"/>
</dbReference>
<name>A0A148KLN1_9ALTE</name>
<evidence type="ECO:0000313" key="8">
    <source>
        <dbReference type="Proteomes" id="UP000070299"/>
    </source>
</evidence>
<feature type="domain" description="FAD-binding" evidence="6">
    <location>
        <begin position="4"/>
        <end position="347"/>
    </location>
</feature>
<dbReference type="AlphaFoldDB" id="A0A148KLN1"/>
<protein>
    <submittedName>
        <fullName evidence="7">Monooxygenase</fullName>
    </submittedName>
</protein>
<evidence type="ECO:0000259" key="6">
    <source>
        <dbReference type="Pfam" id="PF01494"/>
    </source>
</evidence>
<sequence>MSKRVAIAGAGIGGLCSALALAKRGFKVSVFEQAAEIKEVGAGLQLSPNAMQVLNALDISALLQSKAFCPQQAVMRHYQHGKPYFSVPLGKTCEQRYGATYWHIHRADLQQALYQACSDNKVDIQLDSQILTYQQSVEQVSLQLANQQAFECDILIGADGIHSKVQATLLANLSLTSTAKFTGQVAWRGTVKTKDLPPNLVEPNANLWVGPGKHFVCYYLRGGEEINFVAVEERSDWKQESWSQQGDVTQLRDLFKDWHPQVQEILAAAKQCFIWALFDRDPLSTWVDGNVALLGDACHPMLPFLAQGAAMAIEDAYVLAAMLNKHSESQTALKHYQDARLPRTAQIQFNARQNARLYHMKTSLERAKLGILAGLSTSGLSDWLAANKLDYIYDYKAVELTQELD</sequence>
<dbReference type="SUPFAM" id="SSF51905">
    <property type="entry name" value="FAD/NAD(P)-binding domain"/>
    <property type="match status" value="1"/>
</dbReference>
<dbReference type="InterPro" id="IPR050493">
    <property type="entry name" value="FAD-dep_Monooxygenase_BioMet"/>
</dbReference>
<evidence type="ECO:0000256" key="3">
    <source>
        <dbReference type="ARBA" id="ARBA00022827"/>
    </source>
</evidence>
<dbReference type="OrthoDB" id="9782160at2"/>
<evidence type="ECO:0000256" key="1">
    <source>
        <dbReference type="ARBA" id="ARBA00001974"/>
    </source>
</evidence>
<evidence type="ECO:0000256" key="5">
    <source>
        <dbReference type="ARBA" id="ARBA00023033"/>
    </source>
</evidence>
<dbReference type="STRING" id="1799789.AX660_01255"/>
<dbReference type="Pfam" id="PF01494">
    <property type="entry name" value="FAD_binding_3"/>
    <property type="match status" value="1"/>
</dbReference>
<evidence type="ECO:0000256" key="4">
    <source>
        <dbReference type="ARBA" id="ARBA00023002"/>
    </source>
</evidence>
<dbReference type="SUPFAM" id="SSF54373">
    <property type="entry name" value="FAD-linked reductases, C-terminal domain"/>
    <property type="match status" value="1"/>
</dbReference>
<keyword evidence="4" id="KW-0560">Oxidoreductase</keyword>
<accession>A0A148KLN1</accession>
<dbReference type="RefSeq" id="WP_068381685.1">
    <property type="nucleotide sequence ID" value="NZ_LSNE01000015.1"/>
</dbReference>
<proteinExistence type="predicted"/>